<dbReference type="Gene3D" id="3.90.1200.10">
    <property type="match status" value="1"/>
</dbReference>
<gene>
    <name evidence="2" type="ORF">CLV78_11282</name>
</gene>
<evidence type="ECO:0000259" key="1">
    <source>
        <dbReference type="Pfam" id="PF01636"/>
    </source>
</evidence>
<dbReference type="InterPro" id="IPR002575">
    <property type="entry name" value="Aminoglycoside_PTrfase"/>
</dbReference>
<dbReference type="EMBL" id="PVTD01000012">
    <property type="protein sequence ID" value="PRY20709.1"/>
    <property type="molecule type" value="Genomic_DNA"/>
</dbReference>
<dbReference type="SUPFAM" id="SSF56112">
    <property type="entry name" value="Protein kinase-like (PK-like)"/>
    <property type="match status" value="1"/>
</dbReference>
<evidence type="ECO:0000313" key="3">
    <source>
        <dbReference type="Proteomes" id="UP000239480"/>
    </source>
</evidence>
<dbReference type="InterPro" id="IPR011009">
    <property type="entry name" value="Kinase-like_dom_sf"/>
</dbReference>
<dbReference type="OrthoDB" id="9809275at2"/>
<dbReference type="AlphaFoldDB" id="A0A2T0RHT3"/>
<evidence type="ECO:0000313" key="2">
    <source>
        <dbReference type="EMBL" id="PRY20709.1"/>
    </source>
</evidence>
<accession>A0A2T0RHT3</accession>
<sequence>MTRDDSIEEFLRLNGCFTTQRAPLAGDASGRRYERLTATNGGTYVLMDAPPDTGERIDPFVRVAAHLSRIGLSAPQIHAVDRPNGLILMEDLGDAILARLIERKPDLEAPLYGHVVETLLELQRHPLPGSLPEFGPSTMAKATDLAISWYATGMGAIPRSSDTEQLADLTLTALASLEDAPKVLALRDFHAENLIWLPDRTGSARIGLLDFQDAFAGHPAYDLVSLLRDARRNVSPDLRHELTRHFAKSAGFDIEPFERACATLAAQRNLRILGVFARLSMHFGKGHYVDLIPRVWAYLQQDLTHPALASLQRFVQDTLPEPTPDRLRSLKDLCGTVPMP</sequence>
<dbReference type="RefSeq" id="WP_106207544.1">
    <property type="nucleotide sequence ID" value="NZ_PVTD01000012.1"/>
</dbReference>
<feature type="domain" description="Aminoglycoside phosphotransferase" evidence="1">
    <location>
        <begin position="23"/>
        <end position="247"/>
    </location>
</feature>
<keyword evidence="3" id="KW-1185">Reference proteome</keyword>
<name>A0A2T0RHT3_9RHOB</name>
<comment type="caution">
    <text evidence="2">The sequence shown here is derived from an EMBL/GenBank/DDBJ whole genome shotgun (WGS) entry which is preliminary data.</text>
</comment>
<dbReference type="Proteomes" id="UP000239480">
    <property type="component" value="Unassembled WGS sequence"/>
</dbReference>
<dbReference type="Pfam" id="PF01636">
    <property type="entry name" value="APH"/>
    <property type="match status" value="1"/>
</dbReference>
<reference evidence="2 3" key="1">
    <citation type="submission" date="2018-03" db="EMBL/GenBank/DDBJ databases">
        <title>Genomic Encyclopedia of Archaeal and Bacterial Type Strains, Phase II (KMG-II): from individual species to whole genera.</title>
        <authorList>
            <person name="Goeker M."/>
        </authorList>
    </citation>
    <scope>NUCLEOTIDE SEQUENCE [LARGE SCALE GENOMIC DNA]</scope>
    <source>
        <strain evidence="2 3">DSM 29328</strain>
    </source>
</reference>
<protein>
    <recommendedName>
        <fullName evidence="1">Aminoglycoside phosphotransferase domain-containing protein</fullName>
    </recommendedName>
</protein>
<proteinExistence type="predicted"/>
<dbReference type="Gene3D" id="3.30.200.20">
    <property type="entry name" value="Phosphorylase Kinase, domain 1"/>
    <property type="match status" value="1"/>
</dbReference>
<organism evidence="2 3">
    <name type="scientific">Aliiruegeria haliotis</name>
    <dbReference type="NCBI Taxonomy" id="1280846"/>
    <lineage>
        <taxon>Bacteria</taxon>
        <taxon>Pseudomonadati</taxon>
        <taxon>Pseudomonadota</taxon>
        <taxon>Alphaproteobacteria</taxon>
        <taxon>Rhodobacterales</taxon>
        <taxon>Roseobacteraceae</taxon>
        <taxon>Aliiruegeria</taxon>
    </lineage>
</organism>